<dbReference type="OrthoDB" id="9807329at2"/>
<proteinExistence type="inferred from homology"/>
<name>A0A3N2RY46_9ENTR</name>
<keyword evidence="6" id="KW-0121">Carboxypeptidase</keyword>
<feature type="active site" description="Charge relay system" evidence="3">
    <location>
        <position position="248"/>
    </location>
</feature>
<evidence type="ECO:0000259" key="4">
    <source>
        <dbReference type="Pfam" id="PF02016"/>
    </source>
</evidence>
<gene>
    <name evidence="6" type="ORF">EB837_16590</name>
</gene>
<dbReference type="CDD" id="cd07062">
    <property type="entry name" value="Peptidase_S66_mccF_like"/>
    <property type="match status" value="1"/>
</dbReference>
<evidence type="ECO:0000313" key="6">
    <source>
        <dbReference type="EMBL" id="ROU12414.1"/>
    </source>
</evidence>
<feature type="domain" description="LD-carboxypeptidase C-terminal" evidence="5">
    <location>
        <begin position="209"/>
        <end position="332"/>
    </location>
</feature>
<dbReference type="Pfam" id="PF17676">
    <property type="entry name" value="Peptidase_S66C"/>
    <property type="match status" value="1"/>
</dbReference>
<sequence length="345" mass="37699">MKIRFPSRLVSGDLVAITAPSSGVPAHRHARLDLAINALKSKGFRVVEGQCLRSQHKNKSADKALRASELMQFLCDPEVKAVMPPWGGDLAIELLEHIDFEKLKAVEPKWFSGFSDLTTLHFPLTTLSGWATAHGPNLMELGARVLDETTGRIWTVLESERGSTVTQYSSAQYQVEENQWGAETDTGFNLTQKTVWKRLDGKSERLTFTGRLIGGCLDIIGRIAGTQFGSIEPFKQQSAGDGVILYFENVEMGPCELTRALFSLRLQGWFSGINGIMIGRSAGPNADSDNQQNYLDALQSALGDINIPILYDVDIGHIPPQMTLVNGAMATVTFSDSGGSVVQEL</sequence>
<dbReference type="PANTHER" id="PTHR30237">
    <property type="entry name" value="MURAMOYLTETRAPEPTIDE CARBOXYPEPTIDASE"/>
    <property type="match status" value="1"/>
</dbReference>
<dbReference type="InterPro" id="IPR040449">
    <property type="entry name" value="Peptidase_S66_N"/>
</dbReference>
<evidence type="ECO:0000256" key="3">
    <source>
        <dbReference type="PIRSR" id="PIRSR028757-1"/>
    </source>
</evidence>
<keyword evidence="6" id="KW-0645">Protease</keyword>
<dbReference type="InterPro" id="IPR027478">
    <property type="entry name" value="LdcA_N"/>
</dbReference>
<comment type="similarity">
    <text evidence="1">Belongs to the peptidase S66 family.</text>
</comment>
<evidence type="ECO:0000256" key="2">
    <source>
        <dbReference type="ARBA" id="ARBA00022801"/>
    </source>
</evidence>
<keyword evidence="2" id="KW-0378">Hydrolase</keyword>
<dbReference type="SUPFAM" id="SSF52317">
    <property type="entry name" value="Class I glutamine amidotransferase-like"/>
    <property type="match status" value="1"/>
</dbReference>
<dbReference type="RefSeq" id="WP_123651931.1">
    <property type="nucleotide sequence ID" value="NZ_RHFN01000018.1"/>
</dbReference>
<dbReference type="Gene3D" id="3.40.50.10740">
    <property type="entry name" value="Class I glutamine amidotransferase-like"/>
    <property type="match status" value="1"/>
</dbReference>
<feature type="domain" description="LD-carboxypeptidase N-terminal" evidence="4">
    <location>
        <begin position="15"/>
        <end position="135"/>
    </location>
</feature>
<dbReference type="Pfam" id="PF02016">
    <property type="entry name" value="Peptidase_S66"/>
    <property type="match status" value="1"/>
</dbReference>
<feature type="active site" description="Nucleophile" evidence="3">
    <location>
        <position position="115"/>
    </location>
</feature>
<evidence type="ECO:0000256" key="1">
    <source>
        <dbReference type="ARBA" id="ARBA00010233"/>
    </source>
</evidence>
<dbReference type="InterPro" id="IPR040921">
    <property type="entry name" value="Peptidase_S66C"/>
</dbReference>
<evidence type="ECO:0000313" key="7">
    <source>
        <dbReference type="Proteomes" id="UP000268051"/>
    </source>
</evidence>
<dbReference type="InterPro" id="IPR029062">
    <property type="entry name" value="Class_I_gatase-like"/>
</dbReference>
<dbReference type="SUPFAM" id="SSF141986">
    <property type="entry name" value="LD-carboxypeptidase A C-terminal domain-like"/>
    <property type="match status" value="1"/>
</dbReference>
<comment type="caution">
    <text evidence="6">The sequence shown here is derived from an EMBL/GenBank/DDBJ whole genome shotgun (WGS) entry which is preliminary data.</text>
</comment>
<reference evidence="6 7" key="1">
    <citation type="submission" date="2018-10" db="EMBL/GenBank/DDBJ databases">
        <title>Horizontal transference of carbapenem resistance between Klebsiella pneumoniae and Kluyvera ascorbata during abdominal infection: a case report.</title>
        <authorList>
            <person name="Raro O.H.F."/>
            <person name="Lima-Morales D."/>
            <person name="Barth A.L."/>
            <person name="Paim T.G.S."/>
            <person name="Mott M.P."/>
            <person name="Riche C.V.W."/>
            <person name="Teixeira U.F."/>
            <person name="Waechter F."/>
            <person name="Dias C.A.G."/>
        </authorList>
    </citation>
    <scope>NUCLEOTIDE SEQUENCE [LARGE SCALE GENOMIC DNA]</scope>
    <source>
        <strain evidence="6 7">OT2</strain>
    </source>
</reference>
<protein>
    <submittedName>
        <fullName evidence="6">LD-carboxypeptidase</fullName>
    </submittedName>
</protein>
<feature type="active site" description="Charge relay system" evidence="3">
    <location>
        <position position="317"/>
    </location>
</feature>
<dbReference type="Proteomes" id="UP000268051">
    <property type="component" value="Unassembled WGS sequence"/>
</dbReference>
<dbReference type="GO" id="GO:0004180">
    <property type="term" value="F:carboxypeptidase activity"/>
    <property type="evidence" value="ECO:0007669"/>
    <property type="project" value="UniProtKB-KW"/>
</dbReference>
<dbReference type="Gene3D" id="3.50.30.60">
    <property type="entry name" value="LD-carboxypeptidase A C-terminal domain-like"/>
    <property type="match status" value="1"/>
</dbReference>
<accession>A0A3N2RY46</accession>
<dbReference type="InterPro" id="IPR003507">
    <property type="entry name" value="S66_fam"/>
</dbReference>
<organism evidence="6 7">
    <name type="scientific">Kluyvera ascorbata</name>
    <dbReference type="NCBI Taxonomy" id="51288"/>
    <lineage>
        <taxon>Bacteria</taxon>
        <taxon>Pseudomonadati</taxon>
        <taxon>Pseudomonadota</taxon>
        <taxon>Gammaproteobacteria</taxon>
        <taxon>Enterobacterales</taxon>
        <taxon>Enterobacteriaceae</taxon>
        <taxon>Kluyvera</taxon>
    </lineage>
</organism>
<dbReference type="EMBL" id="RHFN01000018">
    <property type="protein sequence ID" value="ROU12414.1"/>
    <property type="molecule type" value="Genomic_DNA"/>
</dbReference>
<dbReference type="InterPro" id="IPR027461">
    <property type="entry name" value="Carboxypeptidase_A_C_sf"/>
</dbReference>
<dbReference type="PIRSF" id="PIRSF028757">
    <property type="entry name" value="LD-carboxypeptidase"/>
    <property type="match status" value="1"/>
</dbReference>
<dbReference type="AlphaFoldDB" id="A0A3N2RY46"/>
<evidence type="ECO:0000259" key="5">
    <source>
        <dbReference type="Pfam" id="PF17676"/>
    </source>
</evidence>